<evidence type="ECO:0000256" key="2">
    <source>
        <dbReference type="SAM" id="SignalP"/>
    </source>
</evidence>
<sequence length="727" mass="82005">MNLKIICLVVTMTCAVLGKEDEVTLLFVGDISFAGPIKYYVDHKYHTYNDTFNDVASFIREADISVGNLESPFANQHVLTHILRGSKSILLYAIPKAASALRFAGFDAVTIANNHLNDLGGVGANFTTEVLEKTGIKYFGISFGKYDSSQEPFIIKRGRITIAFLGYCKVVTSEKNCSEMRKLFNSGPAIYEDDIATRDIRRLKKAKVDIIVIFMHYGEELTLEPVSSQKHINKHLMSLGVDMIIGTHPHVLQDHCLQDNKLISYSLGNFLFHTNRPPSAVNPNVYGIFGRKSNKELIERYEHFALGNCNALKLSRMLKVTVSRYLPSLNILDEVTLLFVGDISFSEPIKYYVDHKYHTYNDTFNDVAPFIREADISVGNLESPFANQHVLNHLYRGRKTVLLYAIPKAASALRFAGFDAVTIANNHLNDVGGVGANFTTEVLEKTGIKYFGISFGKYDSSQEPLIIKRDRITMAFLGYCVTRSAKKNCSEIRKLFNSGPAIYEDDIATRDIRRLKKAKVGIIVAFMHYGRELALEPFPSQKRINKHLMSLGVDMIIGTHPHVLQDHCLHDNKLIAYSLGNFLFHTNQPPSAVDPNVYGRFGEKPNKKLIQEYEQLALGNCDALKLSRMLKVTVSRKGVVGAKYLPLKVAFDEENKRLHPEPTKNAKWITHVSLIFVGDIYFAGPVKYYVERKRYTYNDSFKEVAPYIRDANMSVCNLESPFVNEDV</sequence>
<dbReference type="OrthoDB" id="5947431at2759"/>
<proteinExistence type="inferred from homology"/>
<name>A0A3M6UAC4_POCDA</name>
<dbReference type="InterPro" id="IPR019079">
    <property type="entry name" value="Capsule_synth_CapA"/>
</dbReference>
<evidence type="ECO:0000259" key="3">
    <source>
        <dbReference type="SMART" id="SM00854"/>
    </source>
</evidence>
<dbReference type="CDD" id="cd07381">
    <property type="entry name" value="MPP_CapA"/>
    <property type="match status" value="2"/>
</dbReference>
<dbReference type="InterPro" id="IPR052169">
    <property type="entry name" value="CW_Biosynth-Accessory"/>
</dbReference>
<feature type="domain" description="Capsule synthesis protein CapA" evidence="3">
    <location>
        <begin position="24"/>
        <end position="274"/>
    </location>
</feature>
<dbReference type="PANTHER" id="PTHR33393">
    <property type="entry name" value="POLYGLUTAMINE SYNTHESIS ACCESSORY PROTEIN RV0574C-RELATED"/>
    <property type="match status" value="1"/>
</dbReference>
<keyword evidence="2" id="KW-0732">Signal</keyword>
<comment type="similarity">
    <text evidence="1">Belongs to the CapA family.</text>
</comment>
<evidence type="ECO:0000313" key="4">
    <source>
        <dbReference type="EMBL" id="RMX50632.1"/>
    </source>
</evidence>
<feature type="chain" id="PRO_5018182481" description="Capsule synthesis protein CapA domain-containing protein" evidence="2">
    <location>
        <begin position="19"/>
        <end position="727"/>
    </location>
</feature>
<dbReference type="InterPro" id="IPR029052">
    <property type="entry name" value="Metallo-depent_PP-like"/>
</dbReference>
<keyword evidence="5" id="KW-1185">Reference proteome</keyword>
<feature type="domain" description="Capsule synthesis protein CapA" evidence="3">
    <location>
        <begin position="336"/>
        <end position="586"/>
    </location>
</feature>
<dbReference type="SUPFAM" id="SSF56300">
    <property type="entry name" value="Metallo-dependent phosphatases"/>
    <property type="match status" value="2"/>
</dbReference>
<dbReference type="AlphaFoldDB" id="A0A3M6UAC4"/>
<evidence type="ECO:0000313" key="5">
    <source>
        <dbReference type="Proteomes" id="UP000275408"/>
    </source>
</evidence>
<dbReference type="SMART" id="SM00854">
    <property type="entry name" value="PGA_cap"/>
    <property type="match status" value="2"/>
</dbReference>
<comment type="caution">
    <text evidence="4">The sequence shown here is derived from an EMBL/GenBank/DDBJ whole genome shotgun (WGS) entry which is preliminary data.</text>
</comment>
<feature type="signal peptide" evidence="2">
    <location>
        <begin position="1"/>
        <end position="18"/>
    </location>
</feature>
<dbReference type="Gene3D" id="3.60.21.10">
    <property type="match status" value="2"/>
</dbReference>
<reference evidence="4 5" key="1">
    <citation type="journal article" date="2018" name="Sci. Rep.">
        <title>Comparative analysis of the Pocillopora damicornis genome highlights role of immune system in coral evolution.</title>
        <authorList>
            <person name="Cunning R."/>
            <person name="Bay R.A."/>
            <person name="Gillette P."/>
            <person name="Baker A.C."/>
            <person name="Traylor-Knowles N."/>
        </authorList>
    </citation>
    <scope>NUCLEOTIDE SEQUENCE [LARGE SCALE GENOMIC DNA]</scope>
    <source>
        <strain evidence="4">RSMAS</strain>
        <tissue evidence="4">Whole animal</tissue>
    </source>
</reference>
<protein>
    <recommendedName>
        <fullName evidence="3">Capsule synthesis protein CapA domain-containing protein</fullName>
    </recommendedName>
</protein>
<dbReference type="EMBL" id="RCHS01001930">
    <property type="protein sequence ID" value="RMX50632.1"/>
    <property type="molecule type" value="Genomic_DNA"/>
</dbReference>
<dbReference type="PANTHER" id="PTHR33393:SF11">
    <property type="entry name" value="POLYGLUTAMINE SYNTHESIS ACCESSORY PROTEIN RV0574C-RELATED"/>
    <property type="match status" value="1"/>
</dbReference>
<gene>
    <name evidence="4" type="ORF">pdam_00009686</name>
</gene>
<accession>A0A3M6UAC4</accession>
<organism evidence="4 5">
    <name type="scientific">Pocillopora damicornis</name>
    <name type="common">Cauliflower coral</name>
    <name type="synonym">Millepora damicornis</name>
    <dbReference type="NCBI Taxonomy" id="46731"/>
    <lineage>
        <taxon>Eukaryota</taxon>
        <taxon>Metazoa</taxon>
        <taxon>Cnidaria</taxon>
        <taxon>Anthozoa</taxon>
        <taxon>Hexacorallia</taxon>
        <taxon>Scleractinia</taxon>
        <taxon>Astrocoeniina</taxon>
        <taxon>Pocilloporidae</taxon>
        <taxon>Pocillopora</taxon>
    </lineage>
</organism>
<dbReference type="Proteomes" id="UP000275408">
    <property type="component" value="Unassembled WGS sequence"/>
</dbReference>
<dbReference type="Pfam" id="PF09587">
    <property type="entry name" value="PGA_cap"/>
    <property type="match status" value="3"/>
</dbReference>
<evidence type="ECO:0000256" key="1">
    <source>
        <dbReference type="ARBA" id="ARBA00005662"/>
    </source>
</evidence>